<evidence type="ECO:0000313" key="2">
    <source>
        <dbReference type="Proteomes" id="UP000249645"/>
    </source>
</evidence>
<accession>A0A2W5EGD7</accession>
<evidence type="ECO:0000313" key="1">
    <source>
        <dbReference type="EMBL" id="PZP43425.1"/>
    </source>
</evidence>
<dbReference type="AlphaFoldDB" id="A0A2W5EGD7"/>
<organism evidence="1 2">
    <name type="scientific">Pseudopedobacter saltans</name>
    <dbReference type="NCBI Taxonomy" id="151895"/>
    <lineage>
        <taxon>Bacteria</taxon>
        <taxon>Pseudomonadati</taxon>
        <taxon>Bacteroidota</taxon>
        <taxon>Sphingobacteriia</taxon>
        <taxon>Sphingobacteriales</taxon>
        <taxon>Sphingobacteriaceae</taxon>
        <taxon>Pseudopedobacter</taxon>
    </lineage>
</organism>
<sequence>MIEIDVSNCQLTMMAAIFKKLLPEHLMVDDFIQFEQDCSSGKVYENLATKAELSDLLIKKRGYFKGAFMQVWYGQNREFKAESTDSEKAIVGRIRYAMKTLYPTMFACLQLAKGNNVKSNKQEIRKYISLLPTAIQNYESLIMLNGVSSHLIIDKIEFINLHDAIVVNNEADAITVVKYLKQSFQKCLNTSVDVKQEPLPKPDTGFKSVFEKEDDIFLSFPIDLPERMQNCELQIAEDFYSNKEFSNKIHDFCNQYGNVKASNRRFAEFRRDNNEALWNALEENNLFVRTKKQMDTDKAAIEKASSWGSAIAKVRKKINKD</sequence>
<comment type="caution">
    <text evidence="1">The sequence shown here is derived from an EMBL/GenBank/DDBJ whole genome shotgun (WGS) entry which is preliminary data.</text>
</comment>
<name>A0A2W5EGD7_9SPHI</name>
<reference evidence="1 2" key="1">
    <citation type="submission" date="2017-11" db="EMBL/GenBank/DDBJ databases">
        <title>Infants hospitalized years apart are colonized by the same room-sourced microbial strains.</title>
        <authorList>
            <person name="Brooks B."/>
            <person name="Olm M.R."/>
            <person name="Firek B.A."/>
            <person name="Baker R."/>
            <person name="Thomas B.C."/>
            <person name="Morowitz M.J."/>
            <person name="Banfield J.F."/>
        </authorList>
    </citation>
    <scope>NUCLEOTIDE SEQUENCE [LARGE SCALE GENOMIC DNA]</scope>
    <source>
        <strain evidence="1">S2_009_000_R2_76</strain>
    </source>
</reference>
<proteinExistence type="predicted"/>
<dbReference type="Proteomes" id="UP000249645">
    <property type="component" value="Unassembled WGS sequence"/>
</dbReference>
<protein>
    <submittedName>
        <fullName evidence="1">Uncharacterized protein</fullName>
    </submittedName>
</protein>
<dbReference type="EMBL" id="QFOI01000373">
    <property type="protein sequence ID" value="PZP43425.1"/>
    <property type="molecule type" value="Genomic_DNA"/>
</dbReference>
<gene>
    <name evidence="1" type="ORF">DI598_15810</name>
</gene>